<dbReference type="Pfam" id="PF10403">
    <property type="entry name" value="BHD_1"/>
    <property type="match status" value="1"/>
</dbReference>
<name>A0A150G2J7_GONPE</name>
<feature type="domain" description="Rad4 beta-hairpin" evidence="8">
    <location>
        <begin position="811"/>
        <end position="887"/>
    </location>
</feature>
<evidence type="ECO:0000259" key="8">
    <source>
        <dbReference type="SMART" id="SM01032"/>
    </source>
</evidence>
<dbReference type="SUPFAM" id="SSF54001">
    <property type="entry name" value="Cysteine proteinases"/>
    <property type="match status" value="1"/>
</dbReference>
<dbReference type="AlphaFoldDB" id="A0A150G2J7"/>
<dbReference type="GO" id="GO:0071942">
    <property type="term" value="C:XPC complex"/>
    <property type="evidence" value="ECO:0007669"/>
    <property type="project" value="TreeGrafter"/>
</dbReference>
<keyword evidence="4" id="KW-0234">DNA repair</keyword>
<feature type="region of interest" description="Disordered" evidence="6">
    <location>
        <begin position="367"/>
        <end position="387"/>
    </location>
</feature>
<dbReference type="GO" id="GO:0003697">
    <property type="term" value="F:single-stranded DNA binding"/>
    <property type="evidence" value="ECO:0007669"/>
    <property type="project" value="TreeGrafter"/>
</dbReference>
<evidence type="ECO:0000313" key="9">
    <source>
        <dbReference type="EMBL" id="KXZ44021.1"/>
    </source>
</evidence>
<sequence>MQANPQRHARRSITKKERDAAAALHRCHVLCLMARARLLDQAAQQPELQAILLSLLPPAAALRNQDAEEPQRAVNGLLPLVGWFRAEWAVLPPDAAWPAGRRDGGTAAGQDAVNEQLIRAATGRAGAVEILAALFVALVRGQGGSARLVRLLDAMPLAPWRARPRTVRTTAAPPAAAATAGGAGGGGSGRRRALDLDAGDVLPEEVSGRGRGGRGGGGGRGKGRKGASLEEVLAAREGGRGGGGSRGRGRAGGAAGRGGKKRKAAGDGGEEDGGASGGDGDGGANVAVRAQSSPAALGGGKRQRSEGAAQAAAAATRSKTNRGEDEFEVQLQMALLATQREAEARAAGGAGGAATAKQAGTAGGRAAAAGARGGTAGGSASADAGGAGGTAPAGSLLSLRRPDVVVSCWAEVYCGSAERGRWVAVDVANGYVDRPELIDTATHRPTPVCYVVAAERGGLADVTPRYCHNLLAAQRNRDEPWWAATAAALSMAGGAGVAVAAAATGAGKEENVGAERKTVEEAKAGGGSGGGAAAAATAAAAAINAVVAGKGGGGGGGSGGRAGPLLVDARLSHQRGEQDNPLGPHAARRKGAAAAPAGGAGEGSDAPAGAIASTVGAAAAAAANGGDLRAAREAAELAQRGLSQLAGLPTSIDGFKSHPMYVLKRHIGKYEALRPGTAPLGLHRGEPYFPRAQLSVLHTVERWRREGRQVRDSELGAPAKVAKKRAMPGAPRAGAPAAAAPAGGGSRRKPSGGSGRGRGGEEDDEEDLLEEIESGTVDAGALGPGAGPTINLYGRWQTDPWVPPAAADGIVPKNERGNVECPPLAPSLPLGTVHLTTGPGLGGLCRSLGVDFAPGLVGFEVQGGRMVPRIEGVVVCEEVAELVESAYLQREAARVEAAAARRRRAAEVAWRQLLGALRLRAQLERDYAGPGRDGGEGVEGTAEGEEGRAEARVPGGAVAAAAVAAAAKEAAAGGLGCRAAARRRGASAGGASAAQLTRQRLAAEAEATEAEAGAADTRADVEVEEF</sequence>
<dbReference type="EMBL" id="LSYV01000076">
    <property type="protein sequence ID" value="KXZ44021.1"/>
    <property type="molecule type" value="Genomic_DNA"/>
</dbReference>
<dbReference type="InterPro" id="IPR038765">
    <property type="entry name" value="Papain-like_cys_pep_sf"/>
</dbReference>
<feature type="compositionally biased region" description="Low complexity" evidence="6">
    <location>
        <begin position="1002"/>
        <end position="1015"/>
    </location>
</feature>
<proteinExistence type="inferred from homology"/>
<evidence type="ECO:0000256" key="2">
    <source>
        <dbReference type="ARBA" id="ARBA00009525"/>
    </source>
</evidence>
<dbReference type="GO" id="GO:0006289">
    <property type="term" value="P:nucleotide-excision repair"/>
    <property type="evidence" value="ECO:0007669"/>
    <property type="project" value="InterPro"/>
</dbReference>
<dbReference type="SMART" id="SM01032">
    <property type="entry name" value="BHD_3"/>
    <property type="match status" value="1"/>
</dbReference>
<keyword evidence="3" id="KW-0227">DNA damage</keyword>
<dbReference type="InterPro" id="IPR018328">
    <property type="entry name" value="Rad4_beta-hairpin_dom3"/>
</dbReference>
<dbReference type="SMART" id="SM01030">
    <property type="entry name" value="BHD_1"/>
    <property type="match status" value="1"/>
</dbReference>
<feature type="region of interest" description="Disordered" evidence="6">
    <location>
        <begin position="708"/>
        <end position="767"/>
    </location>
</feature>
<feature type="region of interest" description="Disordered" evidence="6">
    <location>
        <begin position="574"/>
        <end position="607"/>
    </location>
</feature>
<dbReference type="GO" id="GO:0000111">
    <property type="term" value="C:nucleotide-excision repair factor 2 complex"/>
    <property type="evidence" value="ECO:0007669"/>
    <property type="project" value="TreeGrafter"/>
</dbReference>
<evidence type="ECO:0000256" key="3">
    <source>
        <dbReference type="ARBA" id="ARBA00022763"/>
    </source>
</evidence>
<evidence type="ECO:0000259" key="7">
    <source>
        <dbReference type="SMART" id="SM01030"/>
    </source>
</evidence>
<evidence type="ECO:0000256" key="1">
    <source>
        <dbReference type="ARBA" id="ARBA00004123"/>
    </source>
</evidence>
<comment type="caution">
    <text evidence="9">The sequence shown here is derived from an EMBL/GenBank/DDBJ whole genome shotgun (WGS) entry which is preliminary data.</text>
</comment>
<feature type="compositionally biased region" description="Gly residues" evidence="6">
    <location>
        <begin position="240"/>
        <end position="257"/>
    </location>
</feature>
<reference evidence="10" key="1">
    <citation type="journal article" date="2016" name="Nat. Commun.">
        <title>The Gonium pectorale genome demonstrates co-option of cell cycle regulation during the evolution of multicellularity.</title>
        <authorList>
            <person name="Hanschen E.R."/>
            <person name="Marriage T.N."/>
            <person name="Ferris P.J."/>
            <person name="Hamaji T."/>
            <person name="Toyoda A."/>
            <person name="Fujiyama A."/>
            <person name="Neme R."/>
            <person name="Noguchi H."/>
            <person name="Minakuchi Y."/>
            <person name="Suzuki M."/>
            <person name="Kawai-Toyooka H."/>
            <person name="Smith D.R."/>
            <person name="Sparks H."/>
            <person name="Anderson J."/>
            <person name="Bakaric R."/>
            <person name="Luria V."/>
            <person name="Karger A."/>
            <person name="Kirschner M.W."/>
            <person name="Durand P.M."/>
            <person name="Michod R.E."/>
            <person name="Nozaki H."/>
            <person name="Olson B.J."/>
        </authorList>
    </citation>
    <scope>NUCLEOTIDE SEQUENCE [LARGE SCALE GENOMIC DNA]</scope>
    <source>
        <strain evidence="10">NIES-2863</strain>
    </source>
</reference>
<evidence type="ECO:0000313" key="10">
    <source>
        <dbReference type="Proteomes" id="UP000075714"/>
    </source>
</evidence>
<organism evidence="9 10">
    <name type="scientific">Gonium pectorale</name>
    <name type="common">Green alga</name>
    <dbReference type="NCBI Taxonomy" id="33097"/>
    <lineage>
        <taxon>Eukaryota</taxon>
        <taxon>Viridiplantae</taxon>
        <taxon>Chlorophyta</taxon>
        <taxon>core chlorophytes</taxon>
        <taxon>Chlorophyceae</taxon>
        <taxon>CS clade</taxon>
        <taxon>Chlamydomonadales</taxon>
        <taxon>Volvocaceae</taxon>
        <taxon>Gonium</taxon>
    </lineage>
</organism>
<dbReference type="GO" id="GO:0003684">
    <property type="term" value="F:damaged DNA binding"/>
    <property type="evidence" value="ECO:0007669"/>
    <property type="project" value="InterPro"/>
</dbReference>
<dbReference type="PANTHER" id="PTHR12135:SF0">
    <property type="entry name" value="DNA REPAIR PROTEIN COMPLEMENTING XP-C CELLS"/>
    <property type="match status" value="1"/>
</dbReference>
<dbReference type="GO" id="GO:0005737">
    <property type="term" value="C:cytoplasm"/>
    <property type="evidence" value="ECO:0007669"/>
    <property type="project" value="TreeGrafter"/>
</dbReference>
<comment type="similarity">
    <text evidence="2">Belongs to the XPC family.</text>
</comment>
<dbReference type="InterPro" id="IPR018325">
    <property type="entry name" value="Rad4/PNGase_transGLS-fold"/>
</dbReference>
<evidence type="ECO:0000256" key="4">
    <source>
        <dbReference type="ARBA" id="ARBA00023204"/>
    </source>
</evidence>
<keyword evidence="10" id="KW-1185">Reference proteome</keyword>
<dbReference type="Pfam" id="PF10405">
    <property type="entry name" value="BHD_3"/>
    <property type="match status" value="1"/>
</dbReference>
<dbReference type="Pfam" id="PF10404">
    <property type="entry name" value="BHD_2"/>
    <property type="match status" value="1"/>
</dbReference>
<dbReference type="Pfam" id="PF03835">
    <property type="entry name" value="Rad4"/>
    <property type="match status" value="1"/>
</dbReference>
<feature type="region of interest" description="Disordered" evidence="6">
    <location>
        <begin position="928"/>
        <end position="951"/>
    </location>
</feature>
<evidence type="ECO:0008006" key="11">
    <source>
        <dbReference type="Google" id="ProtNLM"/>
    </source>
</evidence>
<dbReference type="InterPro" id="IPR042488">
    <property type="entry name" value="Rad4_BHD3_sf"/>
</dbReference>
<evidence type="ECO:0000256" key="5">
    <source>
        <dbReference type="ARBA" id="ARBA00023242"/>
    </source>
</evidence>
<protein>
    <recommendedName>
        <fullName evidence="11">Rad4 beta-hairpin domain-containing protein</fullName>
    </recommendedName>
</protein>
<gene>
    <name evidence="9" type="ORF">GPECTOR_75g745</name>
</gene>
<feature type="region of interest" description="Disordered" evidence="6">
    <location>
        <begin position="987"/>
        <end position="1026"/>
    </location>
</feature>
<feature type="compositionally biased region" description="Gly residues" evidence="6">
    <location>
        <begin position="209"/>
        <end position="220"/>
    </location>
</feature>
<dbReference type="Gene3D" id="3.30.70.2460">
    <property type="entry name" value="Rad4, beta-hairpin domain BHD3"/>
    <property type="match status" value="1"/>
</dbReference>
<dbReference type="GO" id="GO:0006298">
    <property type="term" value="P:mismatch repair"/>
    <property type="evidence" value="ECO:0007669"/>
    <property type="project" value="TreeGrafter"/>
</dbReference>
<accession>A0A150G2J7</accession>
<dbReference type="Gene3D" id="2.20.20.110">
    <property type="entry name" value="Rad4, beta-hairpin domain BHD1"/>
    <property type="match status" value="1"/>
</dbReference>
<dbReference type="InterPro" id="IPR004583">
    <property type="entry name" value="DNA_repair_Rad4"/>
</dbReference>
<feature type="compositionally biased region" description="Low complexity" evidence="6">
    <location>
        <begin position="727"/>
        <end position="741"/>
    </location>
</feature>
<feature type="region of interest" description="Disordered" evidence="6">
    <location>
        <begin position="164"/>
        <end position="325"/>
    </location>
</feature>
<dbReference type="Proteomes" id="UP000075714">
    <property type="component" value="Unassembled WGS sequence"/>
</dbReference>
<dbReference type="InterPro" id="IPR036985">
    <property type="entry name" value="Transglutaminase-like_sf"/>
</dbReference>
<dbReference type="PANTHER" id="PTHR12135">
    <property type="entry name" value="DNA REPAIR PROTEIN XP-C / RAD4"/>
    <property type="match status" value="1"/>
</dbReference>
<feature type="domain" description="Rad4 beta-hairpin" evidence="7">
    <location>
        <begin position="644"/>
        <end position="695"/>
    </location>
</feature>
<dbReference type="Gene3D" id="3.90.260.10">
    <property type="entry name" value="Transglutaminase-like"/>
    <property type="match status" value="2"/>
</dbReference>
<evidence type="ECO:0000256" key="6">
    <source>
        <dbReference type="SAM" id="MobiDB-lite"/>
    </source>
</evidence>
<feature type="compositionally biased region" description="Low complexity" evidence="6">
    <location>
        <begin position="592"/>
        <end position="607"/>
    </location>
</feature>
<comment type="subcellular location">
    <subcellularLocation>
        <location evidence="1">Nucleus</location>
    </subcellularLocation>
</comment>
<keyword evidence="5" id="KW-0539">Nucleus</keyword>
<feature type="compositionally biased region" description="Low complexity" evidence="6">
    <location>
        <begin position="167"/>
        <end position="180"/>
    </location>
</feature>
<dbReference type="InterPro" id="IPR018327">
    <property type="entry name" value="BHD_2"/>
</dbReference>
<dbReference type="OrthoDB" id="300780at2759"/>
<feature type="compositionally biased region" description="Basic and acidic residues" evidence="6">
    <location>
        <begin position="1017"/>
        <end position="1026"/>
    </location>
</feature>
<feature type="compositionally biased region" description="Gly residues" evidence="6">
    <location>
        <begin position="274"/>
        <end position="283"/>
    </location>
</feature>
<dbReference type="STRING" id="33097.A0A150G2J7"/>
<dbReference type="InterPro" id="IPR018326">
    <property type="entry name" value="Rad4_beta-hairpin_dom1"/>
</dbReference>